<keyword evidence="8" id="KW-0443">Lipid metabolism</keyword>
<dbReference type="SMART" id="SM00825">
    <property type="entry name" value="PKS_KS"/>
    <property type="match status" value="1"/>
</dbReference>
<evidence type="ECO:0000256" key="3">
    <source>
        <dbReference type="ARBA" id="ARBA00012356"/>
    </source>
</evidence>
<evidence type="ECO:0000256" key="7">
    <source>
        <dbReference type="ARBA" id="ARBA00022832"/>
    </source>
</evidence>
<dbReference type="CDD" id="cd00834">
    <property type="entry name" value="KAS_I_II"/>
    <property type="match status" value="1"/>
</dbReference>
<dbReference type="InterPro" id="IPR016039">
    <property type="entry name" value="Thiolase-like"/>
</dbReference>
<dbReference type="KEGG" id="sbr:SY1_06730"/>
<dbReference type="FunFam" id="3.40.47.10:FF:000018">
    <property type="entry name" value="3-oxoacyl-[acyl-carrier-protein] synthase 2"/>
    <property type="match status" value="1"/>
</dbReference>
<keyword evidence="10 11" id="KW-0012">Acyltransferase</keyword>
<keyword evidence="6 11" id="KW-0808">Transferase</keyword>
<dbReference type="InterPro" id="IPR020841">
    <property type="entry name" value="PKS_Beta-ketoAc_synthase_dom"/>
</dbReference>
<dbReference type="Proteomes" id="UP000008957">
    <property type="component" value="Chromosome"/>
</dbReference>
<accession>A0AB94IWF0</accession>
<sequence length="414" mass="44230">MSATRRVVVTGLGPVSPIALGKDAYWKALREGKNGIGPITTFDLGDCPVTFGAEIKDFDPTLWMPGKEAKRSDRVIQFAVAAARMAVEDAKLDTSAMDPYRLGVYIGTGQGGIETSFNNFNTMLTKGSRRVSPYFIPMMISNMSTAYVAIVLGAKGPNLCVVTACATSLHSMGEAYHTIVRDDADVIVAGGTEAALRTISIAGFAAMKALSTRMDSPETASRPFDRDRDGFVMGEGAGVVVLEELEHAKARGAHIYGELVGYGTSCDAGHITAPDPEAEGAAYATRHAMKMAGWRPEQVDYVNAHGTSTGLNDKMESFMIHKVFGERAKDVTVTSTKSMIGHCLGAAGGLEVIASLQAIEENYIHPTLNYTTPDPECDITLSTGRGVERKVDRLLVNSFGFGGHNGVLAFQRCE</sequence>
<comment type="pathway">
    <text evidence="1 11">Lipid metabolism; fatty acid biosynthesis.</text>
</comment>
<keyword evidence="9 11" id="KW-0275">Fatty acid biosynthesis</keyword>
<comment type="function">
    <text evidence="11">Involved in the type II fatty acid elongation cycle. Catalyzes the elongation of a wide range of acyl-ACP by the addition of two carbons from malonyl-ACP to an acyl acceptor. Can efficiently catalyze the conversion of palmitoleoyl-ACP (cis-hexadec-9-enoyl-ACP) to cis-vaccenoyl-ACP (cis-octadec-11-enoyl-ACP), an essential step in the thermal regulation of fatty acid composition.</text>
</comment>
<comment type="catalytic activity">
    <reaction evidence="11">
        <text>a fatty acyl-[ACP] + malonyl-[ACP] + H(+) = a 3-oxoacyl-[ACP] + holo-[ACP] + CO2</text>
        <dbReference type="Rhea" id="RHEA:22836"/>
        <dbReference type="Rhea" id="RHEA-COMP:9623"/>
        <dbReference type="Rhea" id="RHEA-COMP:9685"/>
        <dbReference type="Rhea" id="RHEA-COMP:9916"/>
        <dbReference type="Rhea" id="RHEA-COMP:14125"/>
        <dbReference type="ChEBI" id="CHEBI:15378"/>
        <dbReference type="ChEBI" id="CHEBI:16526"/>
        <dbReference type="ChEBI" id="CHEBI:64479"/>
        <dbReference type="ChEBI" id="CHEBI:78449"/>
        <dbReference type="ChEBI" id="CHEBI:78776"/>
        <dbReference type="ChEBI" id="CHEBI:138651"/>
    </reaction>
</comment>
<dbReference type="EC" id="2.3.1.179" evidence="3 11"/>
<dbReference type="PANTHER" id="PTHR11712:SF336">
    <property type="entry name" value="3-OXOACYL-[ACYL-CARRIER-PROTEIN] SYNTHASE, MITOCHONDRIAL"/>
    <property type="match status" value="1"/>
</dbReference>
<organism evidence="15 16">
    <name type="scientific">Fretibacterium fastidiosum</name>
    <dbReference type="NCBI Taxonomy" id="651822"/>
    <lineage>
        <taxon>Bacteria</taxon>
        <taxon>Thermotogati</taxon>
        <taxon>Synergistota</taxon>
        <taxon>Synergistia</taxon>
        <taxon>Synergistales</taxon>
        <taxon>Aminobacteriaceae</taxon>
        <taxon>Fretibacterium</taxon>
    </lineage>
</organism>
<evidence type="ECO:0000313" key="15">
    <source>
        <dbReference type="EMBL" id="CBL28034.1"/>
    </source>
</evidence>
<dbReference type="GO" id="GO:0006633">
    <property type="term" value="P:fatty acid biosynthetic process"/>
    <property type="evidence" value="ECO:0007669"/>
    <property type="project" value="UniProtKB-UniRule"/>
</dbReference>
<proteinExistence type="inferred from homology"/>
<dbReference type="InterPro" id="IPR000794">
    <property type="entry name" value="Beta-ketoacyl_synthase"/>
</dbReference>
<dbReference type="NCBIfam" id="TIGR03150">
    <property type="entry name" value="fabF"/>
    <property type="match status" value="1"/>
</dbReference>
<evidence type="ECO:0000256" key="4">
    <source>
        <dbReference type="ARBA" id="ARBA00014657"/>
    </source>
</evidence>
<evidence type="ECO:0000256" key="6">
    <source>
        <dbReference type="ARBA" id="ARBA00022679"/>
    </source>
</evidence>
<dbReference type="InterPro" id="IPR017568">
    <property type="entry name" value="3-oxoacyl-ACP_synth-2"/>
</dbReference>
<dbReference type="Gene3D" id="3.40.47.10">
    <property type="match status" value="1"/>
</dbReference>
<protein>
    <recommendedName>
        <fullName evidence="4 11">3-oxoacyl-[acyl-carrier-protein] synthase 2</fullName>
        <ecNumber evidence="3 11">2.3.1.179</ecNumber>
    </recommendedName>
</protein>
<evidence type="ECO:0000259" key="14">
    <source>
        <dbReference type="PROSITE" id="PS52004"/>
    </source>
</evidence>
<evidence type="ECO:0000256" key="13">
    <source>
        <dbReference type="RuleBase" id="RU003694"/>
    </source>
</evidence>
<dbReference type="SUPFAM" id="SSF53901">
    <property type="entry name" value="Thiolase-like"/>
    <property type="match status" value="2"/>
</dbReference>
<keyword evidence="5 11" id="KW-0444">Lipid biosynthesis</keyword>
<dbReference type="InterPro" id="IPR018201">
    <property type="entry name" value="Ketoacyl_synth_AS"/>
</dbReference>
<dbReference type="PROSITE" id="PS52004">
    <property type="entry name" value="KS3_2"/>
    <property type="match status" value="1"/>
</dbReference>
<gene>
    <name evidence="15" type="ORF">SY1_06730</name>
</gene>
<dbReference type="PIRSF" id="PIRSF000447">
    <property type="entry name" value="KAS_II"/>
    <property type="match status" value="1"/>
</dbReference>
<keyword evidence="7" id="KW-0276">Fatty acid metabolism</keyword>
<reference evidence="15 16" key="2">
    <citation type="submission" date="2010-03" db="EMBL/GenBank/DDBJ databases">
        <authorList>
            <person name="Pajon A."/>
        </authorList>
    </citation>
    <scope>NUCLEOTIDE SEQUENCE [LARGE SCALE GENOMIC DNA]</scope>
    <source>
        <strain evidence="15 16">SGP1</strain>
    </source>
</reference>
<reference evidence="16" key="1">
    <citation type="submission" date="2010-03" db="EMBL/GenBank/DDBJ databases">
        <title>The genome sequence of Synergistetes sp. SGP1.</title>
        <authorList>
            <consortium name="metaHIT consortium -- http://www.metahit.eu/"/>
            <person name="Pajon A."/>
            <person name="Turner K."/>
            <person name="Parkhill J."/>
            <person name="Wade W."/>
            <person name="Vartoukian S."/>
        </authorList>
    </citation>
    <scope>NUCLEOTIDE SEQUENCE [LARGE SCALE GENOMIC DNA]</scope>
    <source>
        <strain evidence="16">SGP1</strain>
    </source>
</reference>
<evidence type="ECO:0000256" key="8">
    <source>
        <dbReference type="ARBA" id="ARBA00023098"/>
    </source>
</evidence>
<dbReference type="Pfam" id="PF00109">
    <property type="entry name" value="ketoacyl-synt"/>
    <property type="match status" value="1"/>
</dbReference>
<dbReference type="GO" id="GO:0005829">
    <property type="term" value="C:cytosol"/>
    <property type="evidence" value="ECO:0007669"/>
    <property type="project" value="TreeGrafter"/>
</dbReference>
<dbReference type="RefSeq" id="WP_015556181.1">
    <property type="nucleotide sequence ID" value="NC_021038.1"/>
</dbReference>
<name>A0AB94IWF0_9BACT</name>
<comment type="similarity">
    <text evidence="2 11 13">Belongs to the thiolase-like superfamily. Beta-ketoacyl-ACP synthases family.</text>
</comment>
<dbReference type="Pfam" id="PF02801">
    <property type="entry name" value="Ketoacyl-synt_C"/>
    <property type="match status" value="1"/>
</dbReference>
<dbReference type="PROSITE" id="PS00606">
    <property type="entry name" value="KS3_1"/>
    <property type="match status" value="1"/>
</dbReference>
<keyword evidence="16" id="KW-1185">Reference proteome</keyword>
<dbReference type="InterPro" id="IPR014030">
    <property type="entry name" value="Ketoacyl_synth_N"/>
</dbReference>
<dbReference type="PANTHER" id="PTHR11712">
    <property type="entry name" value="POLYKETIDE SYNTHASE-RELATED"/>
    <property type="match status" value="1"/>
</dbReference>
<evidence type="ECO:0000256" key="9">
    <source>
        <dbReference type="ARBA" id="ARBA00023160"/>
    </source>
</evidence>
<dbReference type="NCBIfam" id="NF005589">
    <property type="entry name" value="PRK07314.1"/>
    <property type="match status" value="1"/>
</dbReference>
<evidence type="ECO:0000256" key="12">
    <source>
        <dbReference type="PIRSR" id="PIRSR000447-1"/>
    </source>
</evidence>
<feature type="domain" description="Ketosynthase family 3 (KS3)" evidence="14">
    <location>
        <begin position="4"/>
        <end position="412"/>
    </location>
</feature>
<evidence type="ECO:0000256" key="10">
    <source>
        <dbReference type="ARBA" id="ARBA00023315"/>
    </source>
</evidence>
<feature type="active site" description="For beta-ketoacyl synthase activity" evidence="12">
    <location>
        <position position="165"/>
    </location>
</feature>
<evidence type="ECO:0000256" key="2">
    <source>
        <dbReference type="ARBA" id="ARBA00008467"/>
    </source>
</evidence>
<dbReference type="GO" id="GO:0004315">
    <property type="term" value="F:3-oxoacyl-[acyl-carrier-protein] synthase activity"/>
    <property type="evidence" value="ECO:0007669"/>
    <property type="project" value="UniProtKB-UniRule"/>
</dbReference>
<evidence type="ECO:0000256" key="11">
    <source>
        <dbReference type="PIRNR" id="PIRNR000447"/>
    </source>
</evidence>
<dbReference type="InterPro" id="IPR014031">
    <property type="entry name" value="Ketoacyl_synth_C"/>
</dbReference>
<evidence type="ECO:0000313" key="16">
    <source>
        <dbReference type="Proteomes" id="UP000008957"/>
    </source>
</evidence>
<dbReference type="AlphaFoldDB" id="A0AB94IWF0"/>
<evidence type="ECO:0000256" key="1">
    <source>
        <dbReference type="ARBA" id="ARBA00005194"/>
    </source>
</evidence>
<evidence type="ECO:0000256" key="5">
    <source>
        <dbReference type="ARBA" id="ARBA00022516"/>
    </source>
</evidence>
<comment type="catalytic activity">
    <reaction evidence="11">
        <text>(9Z)-hexadecenoyl-[ACP] + malonyl-[ACP] + H(+) = 3-oxo-(11Z)-octadecenoyl-[ACP] + holo-[ACP] + CO2</text>
        <dbReference type="Rhea" id="RHEA:55040"/>
        <dbReference type="Rhea" id="RHEA-COMP:9623"/>
        <dbReference type="Rhea" id="RHEA-COMP:9685"/>
        <dbReference type="Rhea" id="RHEA-COMP:10800"/>
        <dbReference type="Rhea" id="RHEA-COMP:14074"/>
        <dbReference type="ChEBI" id="CHEBI:15378"/>
        <dbReference type="ChEBI" id="CHEBI:16526"/>
        <dbReference type="ChEBI" id="CHEBI:64479"/>
        <dbReference type="ChEBI" id="CHEBI:78449"/>
        <dbReference type="ChEBI" id="CHEBI:83989"/>
        <dbReference type="ChEBI" id="CHEBI:138538"/>
        <dbReference type="EC" id="2.3.1.179"/>
    </reaction>
</comment>
<dbReference type="EMBL" id="FP929056">
    <property type="protein sequence ID" value="CBL28034.1"/>
    <property type="molecule type" value="Genomic_DNA"/>
</dbReference>